<accession>A0A9X3XBA8</accession>
<keyword evidence="2" id="KW-1185">Reference proteome</keyword>
<dbReference type="EMBL" id="JAGTJJ010000035">
    <property type="protein sequence ID" value="MDC3986110.1"/>
    <property type="molecule type" value="Genomic_DNA"/>
</dbReference>
<protein>
    <submittedName>
        <fullName evidence="1">Uncharacterized protein</fullName>
    </submittedName>
</protein>
<dbReference type="RefSeq" id="WP_272425134.1">
    <property type="nucleotide sequence ID" value="NZ_JAGTJJ010000035.1"/>
</dbReference>
<evidence type="ECO:0000313" key="2">
    <source>
        <dbReference type="Proteomes" id="UP001151081"/>
    </source>
</evidence>
<dbReference type="Proteomes" id="UP001151081">
    <property type="component" value="Unassembled WGS sequence"/>
</dbReference>
<sequence>MPFPEGPDALLWSRWPDLLLPASAKDPEQSCPADLTLQFVGFSELIAPPASCDICECEQSEGTCTDLPTDIQLRAGSCNDPNAAALPFGGPSGWDGSCTSVNGIAVGATCPEGSATLCAQSVAVGPLPGPTSEACAVTTQTVPAFWKDTGWKQRWIACRGNVDELRCGDGKACAPDRPLPFLQCVWRTGKHMQCPTNYQDGPHVLYPELAVNDGRECTKCECGPPVGSACLATIRFYDDASCMSEFPGDTLASYGDQCSNIYPAGRAIGAKAITDLHYVGGACLASGGEPIGEATLDDAQAVTFCCYPPFDS</sequence>
<comment type="caution">
    <text evidence="1">The sequence shown here is derived from an EMBL/GenBank/DDBJ whole genome shotgun (WGS) entry which is preliminary data.</text>
</comment>
<evidence type="ECO:0000313" key="1">
    <source>
        <dbReference type="EMBL" id="MDC3986110.1"/>
    </source>
</evidence>
<gene>
    <name evidence="1" type="ORF">KEG57_36875</name>
</gene>
<organism evidence="1 2">
    <name type="scientific">Polyangium jinanense</name>
    <dbReference type="NCBI Taxonomy" id="2829994"/>
    <lineage>
        <taxon>Bacteria</taxon>
        <taxon>Pseudomonadati</taxon>
        <taxon>Myxococcota</taxon>
        <taxon>Polyangia</taxon>
        <taxon>Polyangiales</taxon>
        <taxon>Polyangiaceae</taxon>
        <taxon>Polyangium</taxon>
    </lineage>
</organism>
<dbReference type="AlphaFoldDB" id="A0A9X3XBA8"/>
<proteinExistence type="predicted"/>
<name>A0A9X3XBA8_9BACT</name>
<reference evidence="1 2" key="1">
    <citation type="submission" date="2021-04" db="EMBL/GenBank/DDBJ databases">
        <title>Genome analysis of Polyangium sp.</title>
        <authorList>
            <person name="Li Y."/>
            <person name="Wang J."/>
        </authorList>
    </citation>
    <scope>NUCLEOTIDE SEQUENCE [LARGE SCALE GENOMIC DNA]</scope>
    <source>
        <strain evidence="1 2">SDU14</strain>
    </source>
</reference>